<evidence type="ECO:0000256" key="1">
    <source>
        <dbReference type="PROSITE-ProRule" id="PRU00339"/>
    </source>
</evidence>
<sequence>MGFARWNWALLLISLLLLTATLTLAAGTEFEQGVEAFRAGDYARAVKAFEQARAAGEESAALYYNLGVSYYQLGDYGRAEPAFRQILGVKAMAPLAAYNIGLVKNRQGLEDEAVVWFRRAYRESSDPKLRELARGALATFDRGPATVGGPLRYAEAGLSYGYDSNIVDPVDAGTETSDTFLEYYATAGLDLGRSVSLTGLFLGQDYLSTNAYDLDFLSLELQKTFPVADWRFGFGPLYSTSTMGDLALQDALGFRLDLSRELAGGDRLLFRYRYEKISSSDRPYLEGWLQKIALEYAGGAAGYRVGYELEFNDRTDSATASYSPTRHGFFSRFQYPLSRRWEASAMARLRHSSYPELAGISRKDTQATLRTGLEFAVSRWLKFLAEFSYENNRSNIDAYDYARSVLLAGVKVGF</sequence>
<dbReference type="SMART" id="SM00028">
    <property type="entry name" value="TPR"/>
    <property type="match status" value="3"/>
</dbReference>
<dbReference type="Gene3D" id="1.25.40.10">
    <property type="entry name" value="Tetratricopeptide repeat domain"/>
    <property type="match status" value="1"/>
</dbReference>
<dbReference type="Proteomes" id="UP000885986">
    <property type="component" value="Unassembled WGS sequence"/>
</dbReference>
<evidence type="ECO:0000313" key="3">
    <source>
        <dbReference type="EMBL" id="HET97744.1"/>
    </source>
</evidence>
<organism evidence="3">
    <name type="scientific">Desulfurivibrio alkaliphilus</name>
    <dbReference type="NCBI Taxonomy" id="427923"/>
    <lineage>
        <taxon>Bacteria</taxon>
        <taxon>Pseudomonadati</taxon>
        <taxon>Thermodesulfobacteriota</taxon>
        <taxon>Desulfobulbia</taxon>
        <taxon>Desulfobulbales</taxon>
        <taxon>Desulfobulbaceae</taxon>
        <taxon>Desulfurivibrio</taxon>
    </lineage>
</organism>
<keyword evidence="2" id="KW-0732">Signal</keyword>
<dbReference type="SUPFAM" id="SSF48452">
    <property type="entry name" value="TPR-like"/>
    <property type="match status" value="1"/>
</dbReference>
<evidence type="ECO:0000256" key="2">
    <source>
        <dbReference type="SAM" id="SignalP"/>
    </source>
</evidence>
<protein>
    <submittedName>
        <fullName evidence="3">Tetratricopeptide repeat protein</fullName>
    </submittedName>
</protein>
<accession>A0A7C2THE0</accession>
<comment type="caution">
    <text evidence="3">The sequence shown here is derived from an EMBL/GenBank/DDBJ whole genome shotgun (WGS) entry which is preliminary data.</text>
</comment>
<dbReference type="PROSITE" id="PS50005">
    <property type="entry name" value="TPR"/>
    <property type="match status" value="1"/>
</dbReference>
<gene>
    <name evidence="3" type="ORF">ENN98_03450</name>
</gene>
<feature type="chain" id="PRO_5028428885" evidence="2">
    <location>
        <begin position="26"/>
        <end position="414"/>
    </location>
</feature>
<dbReference type="InterPro" id="IPR011990">
    <property type="entry name" value="TPR-like_helical_dom_sf"/>
</dbReference>
<dbReference type="AlphaFoldDB" id="A0A7C2THE0"/>
<proteinExistence type="predicted"/>
<dbReference type="Pfam" id="PF13432">
    <property type="entry name" value="TPR_16"/>
    <property type="match status" value="1"/>
</dbReference>
<dbReference type="InterPro" id="IPR019734">
    <property type="entry name" value="TPR_rpt"/>
</dbReference>
<reference evidence="3" key="1">
    <citation type="journal article" date="2020" name="mSystems">
        <title>Genome- and Community-Level Interaction Insights into Carbon Utilization and Element Cycling Functions of Hydrothermarchaeota in Hydrothermal Sediment.</title>
        <authorList>
            <person name="Zhou Z."/>
            <person name="Liu Y."/>
            <person name="Xu W."/>
            <person name="Pan J."/>
            <person name="Luo Z.H."/>
            <person name="Li M."/>
        </authorList>
    </citation>
    <scope>NUCLEOTIDE SEQUENCE [LARGE SCALE GENOMIC DNA]</scope>
    <source>
        <strain evidence="3">SpSt-1224</strain>
    </source>
</reference>
<name>A0A7C2THE0_9BACT</name>
<keyword evidence="1" id="KW-0802">TPR repeat</keyword>
<feature type="signal peptide" evidence="2">
    <location>
        <begin position="1"/>
        <end position="25"/>
    </location>
</feature>
<dbReference type="EMBL" id="DSDS01000076">
    <property type="protein sequence ID" value="HET97744.1"/>
    <property type="molecule type" value="Genomic_DNA"/>
</dbReference>
<feature type="repeat" description="TPR" evidence="1">
    <location>
        <begin position="60"/>
        <end position="93"/>
    </location>
</feature>